<accession>A0A8T0GE30</accession>
<comment type="catalytic activity">
    <reaction evidence="9">
        <text>ATP + H2O = ADP + phosphate + H(+)</text>
        <dbReference type="Rhea" id="RHEA:13065"/>
        <dbReference type="ChEBI" id="CHEBI:15377"/>
        <dbReference type="ChEBI" id="CHEBI:15378"/>
        <dbReference type="ChEBI" id="CHEBI:30616"/>
        <dbReference type="ChEBI" id="CHEBI:43474"/>
        <dbReference type="ChEBI" id="CHEBI:456216"/>
        <dbReference type="EC" id="5.6.2.3"/>
    </reaction>
</comment>
<keyword evidence="5 9" id="KW-0067">ATP-binding</keyword>
<dbReference type="EC" id="5.6.2.3" evidence="9"/>
<dbReference type="Pfam" id="PF05970">
    <property type="entry name" value="PIF1"/>
    <property type="match status" value="1"/>
</dbReference>
<organism evidence="11 12">
    <name type="scientific">Ceratodon purpureus</name>
    <name type="common">Fire moss</name>
    <name type="synonym">Dicranum purpureum</name>
    <dbReference type="NCBI Taxonomy" id="3225"/>
    <lineage>
        <taxon>Eukaryota</taxon>
        <taxon>Viridiplantae</taxon>
        <taxon>Streptophyta</taxon>
        <taxon>Embryophyta</taxon>
        <taxon>Bryophyta</taxon>
        <taxon>Bryophytina</taxon>
        <taxon>Bryopsida</taxon>
        <taxon>Dicranidae</taxon>
        <taxon>Pseudoditrichales</taxon>
        <taxon>Ditrichaceae</taxon>
        <taxon>Ceratodon</taxon>
    </lineage>
</organism>
<evidence type="ECO:0000313" key="11">
    <source>
        <dbReference type="EMBL" id="KAG0557290.1"/>
    </source>
</evidence>
<keyword evidence="4 9" id="KW-0347">Helicase</keyword>
<dbReference type="Pfam" id="PF21530">
    <property type="entry name" value="Pif1_2B_dom"/>
    <property type="match status" value="1"/>
</dbReference>
<dbReference type="Gene3D" id="3.40.50.300">
    <property type="entry name" value="P-loop containing nucleotide triphosphate hydrolases"/>
    <property type="match status" value="2"/>
</dbReference>
<dbReference type="AlphaFoldDB" id="A0A8T0GE30"/>
<dbReference type="PANTHER" id="PTHR47642:SF5">
    <property type="entry name" value="ATP-DEPENDENT DNA HELICASE"/>
    <property type="match status" value="1"/>
</dbReference>
<evidence type="ECO:0000256" key="6">
    <source>
        <dbReference type="ARBA" id="ARBA00023125"/>
    </source>
</evidence>
<dbReference type="InterPro" id="IPR027417">
    <property type="entry name" value="P-loop_NTPase"/>
</dbReference>
<dbReference type="EMBL" id="CM026432">
    <property type="protein sequence ID" value="KAG0557290.1"/>
    <property type="molecule type" value="Genomic_DNA"/>
</dbReference>
<protein>
    <recommendedName>
        <fullName evidence="9">ATP-dependent DNA helicase</fullName>
        <ecNumber evidence="9">5.6.2.3</ecNumber>
    </recommendedName>
</protein>
<dbReference type="PANTHER" id="PTHR47642">
    <property type="entry name" value="ATP-DEPENDENT DNA HELICASE"/>
    <property type="match status" value="1"/>
</dbReference>
<comment type="caution">
    <text evidence="11">The sequence shown here is derived from an EMBL/GenBank/DDBJ whole genome shotgun (WGS) entry which is preliminary data.</text>
</comment>
<evidence type="ECO:0000256" key="7">
    <source>
        <dbReference type="ARBA" id="ARBA00023204"/>
    </source>
</evidence>
<evidence type="ECO:0000256" key="8">
    <source>
        <dbReference type="ARBA" id="ARBA00023235"/>
    </source>
</evidence>
<dbReference type="CDD" id="cd18037">
    <property type="entry name" value="DEXSc_Pif1_like"/>
    <property type="match status" value="1"/>
</dbReference>
<dbReference type="InterPro" id="IPR051055">
    <property type="entry name" value="PIF1_helicase"/>
</dbReference>
<keyword evidence="2 9" id="KW-0227">DNA damage</keyword>
<evidence type="ECO:0000313" key="12">
    <source>
        <dbReference type="Proteomes" id="UP000822688"/>
    </source>
</evidence>
<evidence type="ECO:0000256" key="2">
    <source>
        <dbReference type="ARBA" id="ARBA00022763"/>
    </source>
</evidence>
<evidence type="ECO:0000256" key="5">
    <source>
        <dbReference type="ARBA" id="ARBA00022840"/>
    </source>
</evidence>
<dbReference type="InterPro" id="IPR049163">
    <property type="entry name" value="Pif1-like_2B_dom"/>
</dbReference>
<dbReference type="GO" id="GO:0005524">
    <property type="term" value="F:ATP binding"/>
    <property type="evidence" value="ECO:0007669"/>
    <property type="project" value="UniProtKB-KW"/>
</dbReference>
<gene>
    <name evidence="11" type="ORF">KC19_11G117300</name>
</gene>
<name>A0A8T0GE30_CERPU</name>
<keyword evidence="1 9" id="KW-0547">Nucleotide-binding</keyword>
<dbReference type="GO" id="GO:0006281">
    <property type="term" value="P:DNA repair"/>
    <property type="evidence" value="ECO:0007669"/>
    <property type="project" value="UniProtKB-KW"/>
</dbReference>
<sequence>MEEEFVDASYDWLDDESMSAMVDEVENSLQEVGTKVEVSQQPTIALTPEQQLVLDLVRSGKNVFFTGSGGTGKTLLLQQILRFLSGKYKEAGDVVITAPTGIAAIPIGGSTIHSATGIGIPRTSEDFSRMWKKPNRKKWRRAEVWIIDEISMVSAEMLEYLEQTITKIRTTSMEVPQPFGGLQVIFAGDFFQLQPVQERPNPRISNQFLNRGLAFEAPAWHRANLETVILKNIFRQGDGNFVKMLNGIRTGENPAALEDIAKRCSRELYEVAGIKPTVLYSKNKDADDYNLKELNALPDEVDVLWIESQPAKQPVVLVADDNIVTLTMETNDPVLYRQELSVLEGAEFWKSCLALKEITLKIGAQVMLLRNLELAGRESDLVNGSRGVVIGWKSKQEKLVALQRKVEQFKSADGPKLKTHPEEAKLLSAIGKLKLSSIEFIPIVAFRNGRSIECDPELFEYPILNVGECRRLQVPLKLAWAITIHKCQGMTLDYVKVHLKDIFAEGQVYVALSRARSMNGLQVIGHASRSYVKVNPKVVEFYKALARKEVHPVPQLRFPDLVLNFSEEAIVEPVRKCTSSTSGKPFEKCPENVFWDKKLLPKEELLLPVICYHCSKKGHPAWACTSGNFVTNSMRIFTCLNLARC</sequence>
<evidence type="ECO:0000259" key="10">
    <source>
        <dbReference type="SMART" id="SM00382"/>
    </source>
</evidence>
<dbReference type="GO" id="GO:0016787">
    <property type="term" value="F:hydrolase activity"/>
    <property type="evidence" value="ECO:0007669"/>
    <property type="project" value="UniProtKB-KW"/>
</dbReference>
<evidence type="ECO:0000256" key="4">
    <source>
        <dbReference type="ARBA" id="ARBA00022806"/>
    </source>
</evidence>
<keyword evidence="9" id="KW-0233">DNA recombination</keyword>
<proteinExistence type="inferred from homology"/>
<dbReference type="GO" id="GO:0006310">
    <property type="term" value="P:DNA recombination"/>
    <property type="evidence" value="ECO:0007669"/>
    <property type="project" value="UniProtKB-KW"/>
</dbReference>
<dbReference type="GO" id="GO:0000723">
    <property type="term" value="P:telomere maintenance"/>
    <property type="evidence" value="ECO:0007669"/>
    <property type="project" value="InterPro"/>
</dbReference>
<comment type="similarity">
    <text evidence="9">Belongs to the helicase family.</text>
</comment>
<dbReference type="SUPFAM" id="SSF52540">
    <property type="entry name" value="P-loop containing nucleoside triphosphate hydrolases"/>
    <property type="match status" value="2"/>
</dbReference>
<keyword evidence="7 9" id="KW-0234">DNA repair</keyword>
<keyword evidence="6" id="KW-0238">DNA-binding</keyword>
<comment type="cofactor">
    <cofactor evidence="9">
        <name>Mg(2+)</name>
        <dbReference type="ChEBI" id="CHEBI:18420"/>
    </cofactor>
</comment>
<feature type="domain" description="AAA+ ATPase" evidence="10">
    <location>
        <begin position="59"/>
        <end position="214"/>
    </location>
</feature>
<evidence type="ECO:0000256" key="9">
    <source>
        <dbReference type="RuleBase" id="RU363044"/>
    </source>
</evidence>
<keyword evidence="3 9" id="KW-0378">Hydrolase</keyword>
<dbReference type="SMART" id="SM00382">
    <property type="entry name" value="AAA"/>
    <property type="match status" value="1"/>
</dbReference>
<dbReference type="InterPro" id="IPR010285">
    <property type="entry name" value="DNA_helicase_pif1-like_DEAD"/>
</dbReference>
<keyword evidence="8" id="KW-0413">Isomerase</keyword>
<evidence type="ECO:0000256" key="3">
    <source>
        <dbReference type="ARBA" id="ARBA00022801"/>
    </source>
</evidence>
<dbReference type="InterPro" id="IPR003593">
    <property type="entry name" value="AAA+_ATPase"/>
</dbReference>
<dbReference type="CDD" id="cd18809">
    <property type="entry name" value="SF1_C_RecD"/>
    <property type="match status" value="1"/>
</dbReference>
<evidence type="ECO:0000256" key="1">
    <source>
        <dbReference type="ARBA" id="ARBA00022741"/>
    </source>
</evidence>
<keyword evidence="12" id="KW-1185">Reference proteome</keyword>
<dbReference type="Proteomes" id="UP000822688">
    <property type="component" value="Chromosome 11"/>
</dbReference>
<reference evidence="11 12" key="1">
    <citation type="submission" date="2020-06" db="EMBL/GenBank/DDBJ databases">
        <title>WGS assembly of Ceratodon purpureus strain R40.</title>
        <authorList>
            <person name="Carey S.B."/>
            <person name="Jenkins J."/>
            <person name="Shu S."/>
            <person name="Lovell J.T."/>
            <person name="Sreedasyam A."/>
            <person name="Maumus F."/>
            <person name="Tiley G.P."/>
            <person name="Fernandez-Pozo N."/>
            <person name="Barry K."/>
            <person name="Chen C."/>
            <person name="Wang M."/>
            <person name="Lipzen A."/>
            <person name="Daum C."/>
            <person name="Saski C.A."/>
            <person name="Payton A.C."/>
            <person name="Mcbreen J.C."/>
            <person name="Conrad R.E."/>
            <person name="Kollar L.M."/>
            <person name="Olsson S."/>
            <person name="Huttunen S."/>
            <person name="Landis J.B."/>
            <person name="Wickett N.J."/>
            <person name="Johnson M.G."/>
            <person name="Rensing S.A."/>
            <person name="Grimwood J."/>
            <person name="Schmutz J."/>
            <person name="Mcdaniel S.F."/>
        </authorList>
    </citation>
    <scope>NUCLEOTIDE SEQUENCE [LARGE SCALE GENOMIC DNA]</scope>
    <source>
        <strain evidence="11 12">R40</strain>
    </source>
</reference>
<dbReference type="GO" id="GO:0043139">
    <property type="term" value="F:5'-3' DNA helicase activity"/>
    <property type="evidence" value="ECO:0007669"/>
    <property type="project" value="UniProtKB-EC"/>
</dbReference>